<evidence type="ECO:0000313" key="3">
    <source>
        <dbReference type="EMBL" id="KIJ97202.1"/>
    </source>
</evidence>
<feature type="compositionally biased region" description="Low complexity" evidence="2">
    <location>
        <begin position="437"/>
        <end position="447"/>
    </location>
</feature>
<dbReference type="HOGENOM" id="CLU_425808_0_0_1"/>
<dbReference type="EMBL" id="KN838699">
    <property type="protein sequence ID" value="KIJ97202.1"/>
    <property type="molecule type" value="Genomic_DNA"/>
</dbReference>
<dbReference type="Proteomes" id="UP000054477">
    <property type="component" value="Unassembled WGS sequence"/>
</dbReference>
<feature type="compositionally biased region" description="Pro residues" evidence="2">
    <location>
        <begin position="374"/>
        <end position="383"/>
    </location>
</feature>
<name>A0A0C9XM72_9AGAR</name>
<feature type="region of interest" description="Disordered" evidence="2">
    <location>
        <begin position="437"/>
        <end position="501"/>
    </location>
</feature>
<organism evidence="3 4">
    <name type="scientific">Laccaria amethystina LaAM-08-1</name>
    <dbReference type="NCBI Taxonomy" id="1095629"/>
    <lineage>
        <taxon>Eukaryota</taxon>
        <taxon>Fungi</taxon>
        <taxon>Dikarya</taxon>
        <taxon>Basidiomycota</taxon>
        <taxon>Agaricomycotina</taxon>
        <taxon>Agaricomycetes</taxon>
        <taxon>Agaricomycetidae</taxon>
        <taxon>Agaricales</taxon>
        <taxon>Agaricineae</taxon>
        <taxon>Hydnangiaceae</taxon>
        <taxon>Laccaria</taxon>
    </lineage>
</organism>
<evidence type="ECO:0000256" key="2">
    <source>
        <dbReference type="SAM" id="MobiDB-lite"/>
    </source>
</evidence>
<sequence length="643" mass="70848">MIKYRRLKTEKQDNLETISTLKADVAEYKRQMRFEQTTAQAVESGLLNKAQVLEEKVAEYEAAVERLQAEIRMYNQPHTRNPLPPPPEPVPLDRFPPFLQAAAAGPGPYYHNGPNSAPVQAYPPNELDADDEREPRRSRESKKDRKGKGKAKEGPFYDIYRAISPSIQQQKNGIVPGAAPNQRYIPPGGPPTPPLLTPQPRRPGEFDNGDPYSFMSNWVSEYAVGYGEGYEVAMNNGDGPANNGNHAPYSRPPTNLDSMTIHNLGLDRSDPHQEVTGAWPPQERSRDHRRHRERERERETLTQQLSSLSSSAGRTRTSSDDTNPSSRSRPRRHRTSDDHRVNHPVLSNILSDNTTASRTHRGGRRVDQIIAEEPPSPPQPHVPNTPASHRTHHTRNSVSSWGTVVTVDNGTSPSGESLAHLQLRGFGRHAFPMTVGSDSFSSPSFPFQENESEQEGPSNQPTTALLGVRVTPPPPATGSKTQIYQHASTSNAQNGQQPRHMTYPATPAMQVLAAPQGSRHTQTITVETYVRNEVEPPPRPATNTTHRDANRPSARHTSSRHRRRRGSSTAAVATGALAQEPHTAPADVWTDAEYYTDAPSSAFAGNALGLALNEPVSAPAITAPTPVVSSRGFLRSFSYDNFL</sequence>
<dbReference type="STRING" id="1095629.A0A0C9XM72"/>
<feature type="compositionally biased region" description="Polar residues" evidence="2">
    <location>
        <begin position="478"/>
        <end position="499"/>
    </location>
</feature>
<feature type="compositionally biased region" description="Basic residues" evidence="2">
    <location>
        <begin position="553"/>
        <end position="566"/>
    </location>
</feature>
<protein>
    <submittedName>
        <fullName evidence="3">Uncharacterized protein</fullName>
    </submittedName>
</protein>
<feature type="compositionally biased region" description="Polar residues" evidence="2">
    <location>
        <begin position="252"/>
        <end position="261"/>
    </location>
</feature>
<feature type="compositionally biased region" description="Basic and acidic residues" evidence="2">
    <location>
        <begin position="133"/>
        <end position="143"/>
    </location>
</feature>
<feature type="region of interest" description="Disordered" evidence="2">
    <location>
        <begin position="233"/>
        <end position="397"/>
    </location>
</feature>
<keyword evidence="1" id="KW-0175">Coiled coil</keyword>
<reference evidence="4" key="2">
    <citation type="submission" date="2015-01" db="EMBL/GenBank/DDBJ databases">
        <title>Evolutionary Origins and Diversification of the Mycorrhizal Mutualists.</title>
        <authorList>
            <consortium name="DOE Joint Genome Institute"/>
            <consortium name="Mycorrhizal Genomics Consortium"/>
            <person name="Kohler A."/>
            <person name="Kuo A."/>
            <person name="Nagy L.G."/>
            <person name="Floudas D."/>
            <person name="Copeland A."/>
            <person name="Barry K.W."/>
            <person name="Cichocki N."/>
            <person name="Veneault-Fourrey C."/>
            <person name="LaButti K."/>
            <person name="Lindquist E.A."/>
            <person name="Lipzen A."/>
            <person name="Lundell T."/>
            <person name="Morin E."/>
            <person name="Murat C."/>
            <person name="Riley R."/>
            <person name="Ohm R."/>
            <person name="Sun H."/>
            <person name="Tunlid A."/>
            <person name="Henrissat B."/>
            <person name="Grigoriev I.V."/>
            <person name="Hibbett D.S."/>
            <person name="Martin F."/>
        </authorList>
    </citation>
    <scope>NUCLEOTIDE SEQUENCE [LARGE SCALE GENOMIC DNA]</scope>
    <source>
        <strain evidence="4">LaAM-08-1</strain>
    </source>
</reference>
<proteinExistence type="predicted"/>
<feature type="compositionally biased region" description="Polar residues" evidence="2">
    <location>
        <begin position="348"/>
        <end position="357"/>
    </location>
</feature>
<dbReference type="AlphaFoldDB" id="A0A0C9XM72"/>
<evidence type="ECO:0000313" key="4">
    <source>
        <dbReference type="Proteomes" id="UP000054477"/>
    </source>
</evidence>
<feature type="compositionally biased region" description="Low complexity" evidence="2">
    <location>
        <begin position="301"/>
        <end position="327"/>
    </location>
</feature>
<evidence type="ECO:0000256" key="1">
    <source>
        <dbReference type="SAM" id="Coils"/>
    </source>
</evidence>
<feature type="coiled-coil region" evidence="1">
    <location>
        <begin position="43"/>
        <end position="70"/>
    </location>
</feature>
<feature type="region of interest" description="Disordered" evidence="2">
    <location>
        <begin position="76"/>
        <end position="209"/>
    </location>
</feature>
<feature type="compositionally biased region" description="Pro residues" evidence="2">
    <location>
        <begin position="187"/>
        <end position="201"/>
    </location>
</feature>
<feature type="region of interest" description="Disordered" evidence="2">
    <location>
        <begin position="531"/>
        <end position="585"/>
    </location>
</feature>
<accession>A0A0C9XM72</accession>
<keyword evidence="4" id="KW-1185">Reference proteome</keyword>
<reference evidence="3 4" key="1">
    <citation type="submission" date="2014-04" db="EMBL/GenBank/DDBJ databases">
        <authorList>
            <consortium name="DOE Joint Genome Institute"/>
            <person name="Kuo A."/>
            <person name="Kohler A."/>
            <person name="Nagy L.G."/>
            <person name="Floudas D."/>
            <person name="Copeland A."/>
            <person name="Barry K.W."/>
            <person name="Cichocki N."/>
            <person name="Veneault-Fourrey C."/>
            <person name="LaButti K."/>
            <person name="Lindquist E.A."/>
            <person name="Lipzen A."/>
            <person name="Lundell T."/>
            <person name="Morin E."/>
            <person name="Murat C."/>
            <person name="Sun H."/>
            <person name="Tunlid A."/>
            <person name="Henrissat B."/>
            <person name="Grigoriev I.V."/>
            <person name="Hibbett D.S."/>
            <person name="Martin F."/>
            <person name="Nordberg H.P."/>
            <person name="Cantor M.N."/>
            <person name="Hua S.X."/>
        </authorList>
    </citation>
    <scope>NUCLEOTIDE SEQUENCE [LARGE SCALE GENOMIC DNA]</scope>
    <source>
        <strain evidence="3 4">LaAM-08-1</strain>
    </source>
</reference>
<dbReference type="OrthoDB" id="3020353at2759"/>
<gene>
    <name evidence="3" type="ORF">K443DRAFT_681678</name>
</gene>